<keyword evidence="4" id="KW-1185">Reference proteome</keyword>
<evidence type="ECO:0000256" key="2">
    <source>
        <dbReference type="SAM" id="MobiDB-lite"/>
    </source>
</evidence>
<evidence type="ECO:0000256" key="1">
    <source>
        <dbReference type="SAM" id="Coils"/>
    </source>
</evidence>
<evidence type="ECO:0000313" key="4">
    <source>
        <dbReference type="Proteomes" id="UP000233551"/>
    </source>
</evidence>
<feature type="coiled-coil region" evidence="1">
    <location>
        <begin position="183"/>
        <end position="210"/>
    </location>
</feature>
<evidence type="ECO:0000313" key="3">
    <source>
        <dbReference type="EMBL" id="PKI57887.1"/>
    </source>
</evidence>
<protein>
    <submittedName>
        <fullName evidence="3">Uncharacterized protein</fullName>
    </submittedName>
</protein>
<dbReference type="Proteomes" id="UP000233551">
    <property type="component" value="Unassembled WGS sequence"/>
</dbReference>
<name>A0A2I0JNL0_PUNGR</name>
<proteinExistence type="predicted"/>
<dbReference type="AlphaFoldDB" id="A0A2I0JNL0"/>
<accession>A0A2I0JNL0</accession>
<keyword evidence="1" id="KW-0175">Coiled coil</keyword>
<dbReference type="EMBL" id="PGOL01001479">
    <property type="protein sequence ID" value="PKI57887.1"/>
    <property type="molecule type" value="Genomic_DNA"/>
</dbReference>
<feature type="region of interest" description="Disordered" evidence="2">
    <location>
        <begin position="152"/>
        <end position="176"/>
    </location>
</feature>
<organism evidence="3 4">
    <name type="scientific">Punica granatum</name>
    <name type="common">Pomegranate</name>
    <dbReference type="NCBI Taxonomy" id="22663"/>
    <lineage>
        <taxon>Eukaryota</taxon>
        <taxon>Viridiplantae</taxon>
        <taxon>Streptophyta</taxon>
        <taxon>Embryophyta</taxon>
        <taxon>Tracheophyta</taxon>
        <taxon>Spermatophyta</taxon>
        <taxon>Magnoliopsida</taxon>
        <taxon>eudicotyledons</taxon>
        <taxon>Gunneridae</taxon>
        <taxon>Pentapetalae</taxon>
        <taxon>rosids</taxon>
        <taxon>malvids</taxon>
        <taxon>Myrtales</taxon>
        <taxon>Lythraceae</taxon>
        <taxon>Punica</taxon>
    </lineage>
</organism>
<reference evidence="3 4" key="1">
    <citation type="submission" date="2017-11" db="EMBL/GenBank/DDBJ databases">
        <title>De-novo sequencing of pomegranate (Punica granatum L.) genome.</title>
        <authorList>
            <person name="Akparov Z."/>
            <person name="Amiraslanov A."/>
            <person name="Hajiyeva S."/>
            <person name="Abbasov M."/>
            <person name="Kaur K."/>
            <person name="Hamwieh A."/>
            <person name="Solovyev V."/>
            <person name="Salamov A."/>
            <person name="Braich B."/>
            <person name="Kosarev P."/>
            <person name="Mahmoud A."/>
            <person name="Hajiyev E."/>
            <person name="Babayeva S."/>
            <person name="Izzatullayeva V."/>
            <person name="Mammadov A."/>
            <person name="Mammadov A."/>
            <person name="Sharifova S."/>
            <person name="Ojaghi J."/>
            <person name="Eynullazada K."/>
            <person name="Bayramov B."/>
            <person name="Abdulazimova A."/>
            <person name="Shahmuradov I."/>
        </authorList>
    </citation>
    <scope>NUCLEOTIDE SEQUENCE [LARGE SCALE GENOMIC DNA]</scope>
    <source>
        <strain evidence="4">cv. AG2017</strain>
        <tissue evidence="3">Leaf</tissue>
    </source>
</reference>
<sequence length="210" mass="23739">MYMESNAPLLSITGSNAPLPSITGSNATTHRAGVTQVRYGVSPCVTISTRLVSMRRTTRVRTREIRPGQLTDPRLSGLRQIVVTPSHACPSRIPSGRWTLPSRAIGSHACGGILASCRDFISVCILSMRREYFPPLQHTWPVFTHRASSPLLSHKQRQRHNPLLRPPRVSRPLHRQPTAHRELHAMREEHDQLRCELAETQEELTNQREL</sequence>
<gene>
    <name evidence="3" type="ORF">CRG98_021726</name>
</gene>
<comment type="caution">
    <text evidence="3">The sequence shown here is derived from an EMBL/GenBank/DDBJ whole genome shotgun (WGS) entry which is preliminary data.</text>
</comment>